<dbReference type="InterPro" id="IPR048260">
    <property type="entry name" value="Cytochrome_b_C_euk/bac"/>
</dbReference>
<comment type="function">
    <text evidence="1 19">Component of the ubiquinol-cytochrome c reductase complex (complex III or cytochrome b-c1 complex) that is part of the mitochondrial respiratory chain. The b-c1 complex mediates electron transfer from ubiquinol to cytochrome c. Contributes to the generation of a proton gradient across the mitochondrial membrane that is then used for ATP synthesis.</text>
</comment>
<evidence type="ECO:0000256" key="5">
    <source>
        <dbReference type="ARBA" id="ARBA00022448"/>
    </source>
</evidence>
<dbReference type="InterPro" id="IPR036150">
    <property type="entry name" value="Cyt_b/b6_C_sf"/>
</dbReference>
<dbReference type="Pfam" id="PF00032">
    <property type="entry name" value="Cytochrom_B_C"/>
    <property type="match status" value="1"/>
</dbReference>
<dbReference type="InterPro" id="IPR030689">
    <property type="entry name" value="Cytochrome_b"/>
</dbReference>
<feature type="transmembrane region" description="Helical" evidence="19">
    <location>
        <begin position="223"/>
        <end position="246"/>
    </location>
</feature>
<evidence type="ECO:0000256" key="6">
    <source>
        <dbReference type="ARBA" id="ARBA00022617"/>
    </source>
</evidence>
<evidence type="ECO:0000256" key="16">
    <source>
        <dbReference type="ARBA" id="ARBA00023136"/>
    </source>
</evidence>
<evidence type="ECO:0000256" key="7">
    <source>
        <dbReference type="ARBA" id="ARBA00022660"/>
    </source>
</evidence>
<sequence length="367" mass="41003">MKKYSLILTDPLMKMTKSSLLSLPTPSSISFMWNMGFLLGMVLMLQIITGLLLSMNYVPHTTLAFDSVMHIMRDIDGGWASRYIHMNGASLFFALMYSHLCRGVYFNSPSKVPMVWASGVVILLASMGAAFVGYVLPWGQMSFWGATVITSMLSAIPYIGPEIMQWLWGNFSVSQPTLNRFFSLHFLIPILIAALAMVHLIMLHKTGSSNPLGSNPDLDKMSFFPYFAVKDCTPLLAIFLILSVMISLSPNMLGDVENFNKASITTTPPHIQPEWYFLFAYAILRSIPSKLGGVIAMAMAILFFLTLCFKSSNKLIKKFQPTKKLIFWSFVAVGLLLTWIGANPVEDPYTLIGKILTLVYFSMFSIL</sequence>
<feature type="transmembrane region" description="Helical" evidence="19">
    <location>
        <begin position="79"/>
        <end position="100"/>
    </location>
</feature>
<keyword evidence="6 18" id="KW-0349">Heme</keyword>
<evidence type="ECO:0000256" key="1">
    <source>
        <dbReference type="ARBA" id="ARBA00002566"/>
    </source>
</evidence>
<feature type="transmembrane region" description="Helical" evidence="19">
    <location>
        <begin position="181"/>
        <end position="202"/>
    </location>
</feature>
<feature type="transmembrane region" description="Helical" evidence="19">
    <location>
        <begin position="143"/>
        <end position="161"/>
    </location>
</feature>
<dbReference type="InterPro" id="IPR005798">
    <property type="entry name" value="Cyt_b/b6_C"/>
</dbReference>
<dbReference type="GO" id="GO:0045275">
    <property type="term" value="C:respiratory chain complex III"/>
    <property type="evidence" value="ECO:0007669"/>
    <property type="project" value="InterPro"/>
</dbReference>
<evidence type="ECO:0000256" key="9">
    <source>
        <dbReference type="ARBA" id="ARBA00022723"/>
    </source>
</evidence>
<feature type="binding site" description="axial binding residue" evidence="18">
    <location>
        <position position="99"/>
    </location>
    <ligand>
        <name>heme b</name>
        <dbReference type="ChEBI" id="CHEBI:60344"/>
        <label>b566</label>
    </ligand>
    <ligandPart>
        <name>Fe</name>
        <dbReference type="ChEBI" id="CHEBI:18248"/>
    </ligandPart>
</feature>
<evidence type="ECO:0000256" key="15">
    <source>
        <dbReference type="ARBA" id="ARBA00023128"/>
    </source>
</evidence>
<evidence type="ECO:0000256" key="8">
    <source>
        <dbReference type="ARBA" id="ARBA00022692"/>
    </source>
</evidence>
<dbReference type="CDD" id="cd00284">
    <property type="entry name" value="Cytochrome_b_N"/>
    <property type="match status" value="1"/>
</dbReference>
<evidence type="ECO:0000256" key="13">
    <source>
        <dbReference type="ARBA" id="ARBA00023004"/>
    </source>
</evidence>
<dbReference type="GO" id="GO:0006122">
    <property type="term" value="P:mitochondrial electron transport, ubiquinol to cytochrome c"/>
    <property type="evidence" value="ECO:0007669"/>
    <property type="project" value="TreeGrafter"/>
</dbReference>
<evidence type="ECO:0000256" key="14">
    <source>
        <dbReference type="ARBA" id="ARBA00023075"/>
    </source>
</evidence>
<dbReference type="CDD" id="cd00290">
    <property type="entry name" value="cytochrome_b_C"/>
    <property type="match status" value="1"/>
</dbReference>
<keyword evidence="8 19" id="KW-0812">Transmembrane</keyword>
<dbReference type="PANTHER" id="PTHR19271">
    <property type="entry name" value="CYTOCHROME B"/>
    <property type="match status" value="1"/>
</dbReference>
<feature type="transmembrane region" description="Helical" evidence="19">
    <location>
        <begin position="325"/>
        <end position="342"/>
    </location>
</feature>
<dbReference type="GO" id="GO:0008121">
    <property type="term" value="F:quinol-cytochrome-c reductase activity"/>
    <property type="evidence" value="ECO:0007669"/>
    <property type="project" value="InterPro"/>
</dbReference>
<dbReference type="InterPro" id="IPR005797">
    <property type="entry name" value="Cyt_b/b6_N"/>
</dbReference>
<accession>A0A8F2WC95</accession>
<dbReference type="SUPFAM" id="SSF81342">
    <property type="entry name" value="Transmembrane di-heme cytochromes"/>
    <property type="match status" value="1"/>
</dbReference>
<protein>
    <recommendedName>
        <fullName evidence="4 19">Cytochrome b</fullName>
    </recommendedName>
</protein>
<dbReference type="PIRSF" id="PIRSF038885">
    <property type="entry name" value="COB"/>
    <property type="match status" value="1"/>
</dbReference>
<feature type="binding site" evidence="17">
    <location>
        <position position="204"/>
    </location>
    <ligand>
        <name>a ubiquinone</name>
        <dbReference type="ChEBI" id="CHEBI:16389"/>
    </ligand>
</feature>
<comment type="cofactor">
    <cofactor evidence="19">
        <name>heme b</name>
        <dbReference type="ChEBI" id="CHEBI:60344"/>
    </cofactor>
    <text evidence="19">Binds 2 heme groups non-covalently.</text>
</comment>
<dbReference type="EMBL" id="MT075728">
    <property type="protein sequence ID" value="QWW33381.1"/>
    <property type="molecule type" value="Genomic_DNA"/>
</dbReference>
<keyword evidence="5 19" id="KW-0813">Transport</keyword>
<dbReference type="InterPro" id="IPR016174">
    <property type="entry name" value="Di-haem_cyt_TM"/>
</dbReference>
<keyword evidence="12 19" id="KW-1133">Transmembrane helix</keyword>
<organism evidence="22">
    <name type="scientific">Lepidoglyphus destructor</name>
    <name type="common">Storage mite</name>
    <name type="synonym">Glycyphagus destructor</name>
    <dbReference type="NCBI Taxonomy" id="36936"/>
    <lineage>
        <taxon>Eukaryota</taxon>
        <taxon>Metazoa</taxon>
        <taxon>Ecdysozoa</taxon>
        <taxon>Arthropoda</taxon>
        <taxon>Chelicerata</taxon>
        <taxon>Arachnida</taxon>
        <taxon>Acari</taxon>
        <taxon>Acariformes</taxon>
        <taxon>Sarcoptiformes</taxon>
        <taxon>Astigmata</taxon>
        <taxon>Glycyphagoidea</taxon>
        <taxon>Glycyphagidae</taxon>
        <taxon>Lepidoglyphus</taxon>
    </lineage>
</organism>
<dbReference type="PROSITE" id="PS51003">
    <property type="entry name" value="CYTB_CTER"/>
    <property type="match status" value="1"/>
</dbReference>
<comment type="subcellular location">
    <subcellularLocation>
        <location evidence="2">Mitochondrion inner membrane</location>
        <topology evidence="2">Multi-pass membrane protein</topology>
    </subcellularLocation>
</comment>
<feature type="binding site" description="axial binding residue" evidence="18">
    <location>
        <position position="85"/>
    </location>
    <ligand>
        <name>heme b</name>
        <dbReference type="ChEBI" id="CHEBI:60344"/>
        <label>b562</label>
    </ligand>
    <ligandPart>
        <name>Fe</name>
        <dbReference type="ChEBI" id="CHEBI:18248"/>
    </ligandPart>
</feature>
<feature type="transmembrane region" description="Helical" evidence="19">
    <location>
        <begin position="115"/>
        <end position="136"/>
    </location>
</feature>
<proteinExistence type="inferred from homology"/>
<feature type="binding site" description="axial binding residue" evidence="18">
    <location>
        <position position="185"/>
    </location>
    <ligand>
        <name>heme b</name>
        <dbReference type="ChEBI" id="CHEBI:60344"/>
        <label>b562</label>
    </ligand>
    <ligandPart>
        <name>Fe</name>
        <dbReference type="ChEBI" id="CHEBI:18248"/>
    </ligandPart>
</feature>
<feature type="domain" description="Cytochrome b/b6 N-terminal region profile" evidence="20">
    <location>
        <begin position="1"/>
        <end position="212"/>
    </location>
</feature>
<dbReference type="PROSITE" id="PS51002">
    <property type="entry name" value="CYTB_NTER"/>
    <property type="match status" value="1"/>
</dbReference>
<feature type="transmembrane region" description="Helical" evidence="19">
    <location>
        <begin position="291"/>
        <end position="309"/>
    </location>
</feature>
<evidence type="ECO:0000256" key="3">
    <source>
        <dbReference type="ARBA" id="ARBA00011649"/>
    </source>
</evidence>
<comment type="cofactor">
    <cofactor evidence="18">
        <name>heme</name>
        <dbReference type="ChEBI" id="CHEBI:30413"/>
    </cofactor>
    <text evidence="18">Binds 2 heme groups non-covalently.</text>
</comment>
<comment type="subunit">
    <text evidence="3">The main subunits of complex b-c1 are: cytochrome b, cytochrome c1 and the Rieske protein.</text>
</comment>
<gene>
    <name evidence="22" type="primary">CYTB</name>
</gene>
<dbReference type="InterPro" id="IPR027387">
    <property type="entry name" value="Cytb/b6-like_sf"/>
</dbReference>
<evidence type="ECO:0000256" key="11">
    <source>
        <dbReference type="ARBA" id="ARBA00022982"/>
    </source>
</evidence>
<evidence type="ECO:0000256" key="12">
    <source>
        <dbReference type="ARBA" id="ARBA00022989"/>
    </source>
</evidence>
<keyword evidence="16 19" id="KW-0472">Membrane</keyword>
<keyword evidence="11 19" id="KW-0249">Electron transport</keyword>
<evidence type="ECO:0000259" key="20">
    <source>
        <dbReference type="PROSITE" id="PS51002"/>
    </source>
</evidence>
<dbReference type="Pfam" id="PF00033">
    <property type="entry name" value="Cytochrome_B"/>
    <property type="match status" value="1"/>
</dbReference>
<feature type="domain" description="Cytochrome b/b6 C-terminal region profile" evidence="21">
    <location>
        <begin position="213"/>
        <end position="367"/>
    </location>
</feature>
<keyword evidence="13 18" id="KW-0408">Iron</keyword>
<keyword evidence="10" id="KW-0999">Mitochondrion inner membrane</keyword>
<keyword evidence="9 18" id="KW-0479">Metal-binding</keyword>
<dbReference type="Gene3D" id="1.20.810.10">
    <property type="entry name" value="Cytochrome Bc1 Complex, Chain C"/>
    <property type="match status" value="1"/>
</dbReference>
<keyword evidence="7 19" id="KW-0679">Respiratory chain</keyword>
<evidence type="ECO:0000256" key="2">
    <source>
        <dbReference type="ARBA" id="ARBA00004448"/>
    </source>
</evidence>
<dbReference type="InterPro" id="IPR048259">
    <property type="entry name" value="Cytochrome_b_N_euk/bac"/>
</dbReference>
<evidence type="ECO:0000256" key="4">
    <source>
        <dbReference type="ARBA" id="ARBA00013531"/>
    </source>
</evidence>
<evidence type="ECO:0000256" key="17">
    <source>
        <dbReference type="PIRSR" id="PIRSR038885-1"/>
    </source>
</evidence>
<feature type="transmembrane region" description="Helical" evidence="19">
    <location>
        <begin position="31"/>
        <end position="58"/>
    </location>
</feature>
<dbReference type="GO" id="GO:0046872">
    <property type="term" value="F:metal ion binding"/>
    <property type="evidence" value="ECO:0007669"/>
    <property type="project" value="UniProtKB-UniRule"/>
</dbReference>
<evidence type="ECO:0000259" key="21">
    <source>
        <dbReference type="PROSITE" id="PS51003"/>
    </source>
</evidence>
<dbReference type="GO" id="GO:0016491">
    <property type="term" value="F:oxidoreductase activity"/>
    <property type="evidence" value="ECO:0007669"/>
    <property type="project" value="UniProtKB-UniRule"/>
</dbReference>
<dbReference type="AlphaFoldDB" id="A0A8F2WC95"/>
<name>A0A8F2WC95_LEPDS</name>
<keyword evidence="15 19" id="KW-0496">Mitochondrion</keyword>
<dbReference type="GO" id="GO:0005743">
    <property type="term" value="C:mitochondrial inner membrane"/>
    <property type="evidence" value="ECO:0007669"/>
    <property type="project" value="UniProtKB-SubCell"/>
</dbReference>
<keyword evidence="14" id="KW-0830">Ubiquinone</keyword>
<evidence type="ECO:0000256" key="18">
    <source>
        <dbReference type="PIRSR" id="PIRSR038885-2"/>
    </source>
</evidence>
<evidence type="ECO:0000256" key="19">
    <source>
        <dbReference type="RuleBase" id="RU362117"/>
    </source>
</evidence>
<dbReference type="SUPFAM" id="SSF81648">
    <property type="entry name" value="a domain/subunit of cytochrome bc1 complex (Ubiquinol-cytochrome c reductase)"/>
    <property type="match status" value="1"/>
</dbReference>
<reference evidence="22" key="1">
    <citation type="submission" date="2020-02" db="EMBL/GenBank/DDBJ databases">
        <authorList>
            <person name="Fang Y."/>
            <person name="Fang W."/>
            <person name="Sun E."/>
        </authorList>
    </citation>
    <scope>NUCLEOTIDE SEQUENCE</scope>
</reference>
<dbReference type="PANTHER" id="PTHR19271:SF16">
    <property type="entry name" value="CYTOCHROME B"/>
    <property type="match status" value="1"/>
</dbReference>
<geneLocation type="mitochondrion" evidence="22"/>
<comment type="similarity">
    <text evidence="19">Belongs to the cytochrome b family.</text>
</comment>
<evidence type="ECO:0000313" key="22">
    <source>
        <dbReference type="EMBL" id="QWW33381.1"/>
    </source>
</evidence>
<evidence type="ECO:0000256" key="10">
    <source>
        <dbReference type="ARBA" id="ARBA00022792"/>
    </source>
</evidence>
<feature type="binding site" description="axial binding residue" evidence="18">
    <location>
        <position position="199"/>
    </location>
    <ligand>
        <name>heme b</name>
        <dbReference type="ChEBI" id="CHEBI:60344"/>
        <label>b566</label>
    </ligand>
    <ligandPart>
        <name>Fe</name>
        <dbReference type="ChEBI" id="CHEBI:18248"/>
    </ligandPart>
</feature>